<dbReference type="EMBL" id="VSRR010006103">
    <property type="protein sequence ID" value="MPC44060.1"/>
    <property type="molecule type" value="Genomic_DNA"/>
</dbReference>
<evidence type="ECO:0000256" key="1">
    <source>
        <dbReference type="SAM" id="MobiDB-lite"/>
    </source>
</evidence>
<evidence type="ECO:0000313" key="3">
    <source>
        <dbReference type="Proteomes" id="UP000324222"/>
    </source>
</evidence>
<proteinExistence type="predicted"/>
<accession>A0A5B7F8V6</accession>
<feature type="compositionally biased region" description="Basic residues" evidence="1">
    <location>
        <begin position="45"/>
        <end position="56"/>
    </location>
</feature>
<organism evidence="2 3">
    <name type="scientific">Portunus trituberculatus</name>
    <name type="common">Swimming crab</name>
    <name type="synonym">Neptunus trituberculatus</name>
    <dbReference type="NCBI Taxonomy" id="210409"/>
    <lineage>
        <taxon>Eukaryota</taxon>
        <taxon>Metazoa</taxon>
        <taxon>Ecdysozoa</taxon>
        <taxon>Arthropoda</taxon>
        <taxon>Crustacea</taxon>
        <taxon>Multicrustacea</taxon>
        <taxon>Malacostraca</taxon>
        <taxon>Eumalacostraca</taxon>
        <taxon>Eucarida</taxon>
        <taxon>Decapoda</taxon>
        <taxon>Pleocyemata</taxon>
        <taxon>Brachyura</taxon>
        <taxon>Eubrachyura</taxon>
        <taxon>Portunoidea</taxon>
        <taxon>Portunidae</taxon>
        <taxon>Portuninae</taxon>
        <taxon>Portunus</taxon>
    </lineage>
</organism>
<gene>
    <name evidence="2" type="ORF">E2C01_037720</name>
</gene>
<dbReference type="Proteomes" id="UP000324222">
    <property type="component" value="Unassembled WGS sequence"/>
</dbReference>
<keyword evidence="3" id="KW-1185">Reference proteome</keyword>
<sequence>MWARFIIHHGEGGLLAPHHHRITSTSEMVMDRRPKSSLTADLRHGNRRRRRGRKRKSVEGKG</sequence>
<feature type="region of interest" description="Disordered" evidence="1">
    <location>
        <begin position="24"/>
        <end position="62"/>
    </location>
</feature>
<protein>
    <submittedName>
        <fullName evidence="2">Uncharacterized protein</fullName>
    </submittedName>
</protein>
<name>A0A5B7F8V6_PORTR</name>
<dbReference type="AlphaFoldDB" id="A0A5B7F8V6"/>
<reference evidence="2 3" key="1">
    <citation type="submission" date="2019-05" db="EMBL/GenBank/DDBJ databases">
        <title>Another draft genome of Portunus trituberculatus and its Hox gene families provides insights of decapod evolution.</title>
        <authorList>
            <person name="Jeong J.-H."/>
            <person name="Song I."/>
            <person name="Kim S."/>
            <person name="Choi T."/>
            <person name="Kim D."/>
            <person name="Ryu S."/>
            <person name="Kim W."/>
        </authorList>
    </citation>
    <scope>NUCLEOTIDE SEQUENCE [LARGE SCALE GENOMIC DNA]</scope>
    <source>
        <tissue evidence="2">Muscle</tissue>
    </source>
</reference>
<comment type="caution">
    <text evidence="2">The sequence shown here is derived from an EMBL/GenBank/DDBJ whole genome shotgun (WGS) entry which is preliminary data.</text>
</comment>
<evidence type="ECO:0000313" key="2">
    <source>
        <dbReference type="EMBL" id="MPC44060.1"/>
    </source>
</evidence>